<dbReference type="AlphaFoldDB" id="A0A086T451"/>
<dbReference type="HOGENOM" id="CLU_2589164_0_0_1"/>
<name>A0A086T451_HAPC1</name>
<proteinExistence type="predicted"/>
<evidence type="ECO:0000313" key="1">
    <source>
        <dbReference type="EMBL" id="KFH44133.1"/>
    </source>
</evidence>
<comment type="caution">
    <text evidence="1">The sequence shown here is derived from an EMBL/GenBank/DDBJ whole genome shotgun (WGS) entry which is preliminary data.</text>
</comment>
<sequence length="80" mass="8622">MQFFARDATSRLMLAGGKAARRPRAGACSVVVAPAYASDLLAIGSHGRGTQKLDNHGAYSLPFSLPWFWLIVKDRSSGKD</sequence>
<gene>
    <name evidence="1" type="ORF">ACRE_050810</name>
</gene>
<keyword evidence="2" id="KW-1185">Reference proteome</keyword>
<dbReference type="Proteomes" id="UP000029964">
    <property type="component" value="Unassembled WGS sequence"/>
</dbReference>
<evidence type="ECO:0000313" key="2">
    <source>
        <dbReference type="Proteomes" id="UP000029964"/>
    </source>
</evidence>
<protein>
    <submittedName>
        <fullName evidence="1">Uncharacterized protein</fullName>
    </submittedName>
</protein>
<dbReference type="EMBL" id="JPKY01000054">
    <property type="protein sequence ID" value="KFH44133.1"/>
    <property type="molecule type" value="Genomic_DNA"/>
</dbReference>
<organism evidence="1 2">
    <name type="scientific">Hapsidospora chrysogenum (strain ATCC 11550 / CBS 779.69 / DSM 880 / IAM 14645 / JCM 23072 / IMI 49137)</name>
    <name type="common">Acremonium chrysogenum</name>
    <dbReference type="NCBI Taxonomy" id="857340"/>
    <lineage>
        <taxon>Eukaryota</taxon>
        <taxon>Fungi</taxon>
        <taxon>Dikarya</taxon>
        <taxon>Ascomycota</taxon>
        <taxon>Pezizomycotina</taxon>
        <taxon>Sordariomycetes</taxon>
        <taxon>Hypocreomycetidae</taxon>
        <taxon>Hypocreales</taxon>
        <taxon>Bionectriaceae</taxon>
        <taxon>Hapsidospora</taxon>
    </lineage>
</organism>
<reference evidence="2" key="1">
    <citation type="journal article" date="2014" name="Genome Announc.">
        <title>Genome sequence and annotation of Acremonium chrysogenum, producer of the beta-lactam antibiotic cephalosporin C.</title>
        <authorList>
            <person name="Terfehr D."/>
            <person name="Dahlmann T.A."/>
            <person name="Specht T."/>
            <person name="Zadra I."/>
            <person name="Kuernsteiner H."/>
            <person name="Kueck U."/>
        </authorList>
    </citation>
    <scope>NUCLEOTIDE SEQUENCE [LARGE SCALE GENOMIC DNA]</scope>
    <source>
        <strain evidence="2">ATCC 11550 / CBS 779.69 / DSM 880 / IAM 14645 / JCM 23072 / IMI 49137</strain>
    </source>
</reference>
<accession>A0A086T451</accession>